<feature type="chain" id="PRO_5042925332" description="Secreted protein" evidence="1">
    <location>
        <begin position="17"/>
        <end position="160"/>
    </location>
</feature>
<dbReference type="EMBL" id="JAJGCB010000016">
    <property type="protein sequence ID" value="KAJ8988888.1"/>
    <property type="molecule type" value="Genomic_DNA"/>
</dbReference>
<comment type="caution">
    <text evidence="2">The sequence shown here is derived from an EMBL/GenBank/DDBJ whole genome shotgun (WGS) entry which is preliminary data.</text>
</comment>
<evidence type="ECO:0000313" key="3">
    <source>
        <dbReference type="Proteomes" id="UP001161757"/>
    </source>
</evidence>
<dbReference type="AlphaFoldDB" id="A0AAN6ISL1"/>
<gene>
    <name evidence="2" type="ORF">HRR80_007090</name>
</gene>
<proteinExistence type="predicted"/>
<feature type="signal peptide" evidence="1">
    <location>
        <begin position="1"/>
        <end position="16"/>
    </location>
</feature>
<organism evidence="2 3">
    <name type="scientific">Exophiala dermatitidis</name>
    <name type="common">Black yeast-like fungus</name>
    <name type="synonym">Wangiella dermatitidis</name>
    <dbReference type="NCBI Taxonomy" id="5970"/>
    <lineage>
        <taxon>Eukaryota</taxon>
        <taxon>Fungi</taxon>
        <taxon>Dikarya</taxon>
        <taxon>Ascomycota</taxon>
        <taxon>Pezizomycotina</taxon>
        <taxon>Eurotiomycetes</taxon>
        <taxon>Chaetothyriomycetidae</taxon>
        <taxon>Chaetothyriales</taxon>
        <taxon>Herpotrichiellaceae</taxon>
        <taxon>Exophiala</taxon>
    </lineage>
</organism>
<dbReference type="Proteomes" id="UP001161757">
    <property type="component" value="Unassembled WGS sequence"/>
</dbReference>
<evidence type="ECO:0000313" key="2">
    <source>
        <dbReference type="EMBL" id="KAJ8988888.1"/>
    </source>
</evidence>
<keyword evidence="1" id="KW-0732">Signal</keyword>
<reference evidence="2" key="1">
    <citation type="submission" date="2023-01" db="EMBL/GenBank/DDBJ databases">
        <title>Exophiala dermititidis isolated from Cystic Fibrosis Patient.</title>
        <authorList>
            <person name="Kurbessoian T."/>
            <person name="Crocker A."/>
            <person name="Murante D."/>
            <person name="Hogan D.A."/>
            <person name="Stajich J.E."/>
        </authorList>
    </citation>
    <scope>NUCLEOTIDE SEQUENCE</scope>
    <source>
        <strain evidence="2">Ex8</strain>
    </source>
</reference>
<sequence length="160" mass="17380">MRISSLLMMAIPCVSSISVVGARGGWNLKWSWRSKSSSYRVGADRGAKRRAGREQNQALMGRYLSSTTDRLVVGSCARVRVFLGVKEFGIRDGHLLSLALFCTGQNARLSAQVGGRFEAETATAPDHPKLRRMASCQDYRGVSAPLHVCACAATTHLPLL</sequence>
<protein>
    <recommendedName>
        <fullName evidence="4">Secreted protein</fullName>
    </recommendedName>
</protein>
<evidence type="ECO:0008006" key="4">
    <source>
        <dbReference type="Google" id="ProtNLM"/>
    </source>
</evidence>
<name>A0AAN6ISL1_EXODE</name>
<accession>A0AAN6ISL1</accession>
<evidence type="ECO:0000256" key="1">
    <source>
        <dbReference type="SAM" id="SignalP"/>
    </source>
</evidence>